<reference evidence="7 8" key="1">
    <citation type="journal article" date="2018" name="J. Allergy Clin. Immunol.">
        <title>High-quality assembly of Dermatophagoides pteronyssinus genome and transcriptome reveals a wide range of novel allergens.</title>
        <authorList>
            <person name="Liu X.Y."/>
            <person name="Yang K.Y."/>
            <person name="Wang M.Q."/>
            <person name="Kwok J.S."/>
            <person name="Zeng X."/>
            <person name="Yang Z."/>
            <person name="Xiao X.J."/>
            <person name="Lau C.P."/>
            <person name="Li Y."/>
            <person name="Huang Z.M."/>
            <person name="Ba J.G."/>
            <person name="Yim A.K."/>
            <person name="Ouyang C.Y."/>
            <person name="Ngai S.M."/>
            <person name="Chan T.F."/>
            <person name="Leung E.L."/>
            <person name="Liu L."/>
            <person name="Liu Z.G."/>
            <person name="Tsui S.K."/>
        </authorList>
    </citation>
    <scope>NUCLEOTIDE SEQUENCE [LARGE SCALE GENOMIC DNA]</scope>
    <source>
        <strain evidence="7">Derp</strain>
    </source>
</reference>
<evidence type="ECO:0000313" key="7">
    <source>
        <dbReference type="EMBL" id="KAH9415358.1"/>
    </source>
</evidence>
<keyword evidence="2" id="KW-0690">Ribosome biogenesis</keyword>
<evidence type="ECO:0000256" key="3">
    <source>
        <dbReference type="ARBA" id="ARBA00022552"/>
    </source>
</evidence>
<evidence type="ECO:0000256" key="2">
    <source>
        <dbReference type="ARBA" id="ARBA00022517"/>
    </source>
</evidence>
<evidence type="ECO:0000256" key="4">
    <source>
        <dbReference type="ARBA" id="ARBA00022679"/>
    </source>
</evidence>
<keyword evidence="3" id="KW-0698">rRNA processing</keyword>
<keyword evidence="8" id="KW-1185">Reference proteome</keyword>
<dbReference type="EMBL" id="NJHN03000098">
    <property type="protein sequence ID" value="KAH9415358.1"/>
    <property type="molecule type" value="Genomic_DNA"/>
</dbReference>
<organism evidence="7 8">
    <name type="scientific">Dermatophagoides pteronyssinus</name>
    <name type="common">European house dust mite</name>
    <dbReference type="NCBI Taxonomy" id="6956"/>
    <lineage>
        <taxon>Eukaryota</taxon>
        <taxon>Metazoa</taxon>
        <taxon>Ecdysozoa</taxon>
        <taxon>Arthropoda</taxon>
        <taxon>Chelicerata</taxon>
        <taxon>Arachnida</taxon>
        <taxon>Acari</taxon>
        <taxon>Acariformes</taxon>
        <taxon>Sarcoptiformes</taxon>
        <taxon>Astigmata</taxon>
        <taxon>Psoroptidia</taxon>
        <taxon>Analgoidea</taxon>
        <taxon>Pyroglyphidae</taxon>
        <taxon>Dermatophagoidinae</taxon>
        <taxon>Dermatophagoides</taxon>
    </lineage>
</organism>
<reference evidence="7 8" key="2">
    <citation type="journal article" date="2022" name="Mol. Biol. Evol.">
        <title>Comparative Genomics Reveals Insights into the Divergent Evolution of Astigmatic Mites and Household Pest Adaptations.</title>
        <authorList>
            <person name="Xiong Q."/>
            <person name="Wan A.T."/>
            <person name="Liu X."/>
            <person name="Fung C.S."/>
            <person name="Xiao X."/>
            <person name="Malainual N."/>
            <person name="Hou J."/>
            <person name="Wang L."/>
            <person name="Wang M."/>
            <person name="Yang K.Y."/>
            <person name="Cui Y."/>
            <person name="Leung E.L."/>
            <person name="Nong W."/>
            <person name="Shin S.K."/>
            <person name="Au S.W."/>
            <person name="Jeong K.Y."/>
            <person name="Chew F.T."/>
            <person name="Hui J.H."/>
            <person name="Leung T.F."/>
            <person name="Tungtrongchitr A."/>
            <person name="Zhong N."/>
            <person name="Liu Z."/>
            <person name="Tsui S.K."/>
        </authorList>
    </citation>
    <scope>NUCLEOTIDE SEQUENCE [LARGE SCALE GENOMIC DNA]</scope>
    <source>
        <strain evidence="7">Derp</strain>
    </source>
</reference>
<dbReference type="InterPro" id="IPR022968">
    <property type="entry name" value="Tsr3-like"/>
</dbReference>
<feature type="domain" description="16S/18S rRNA aminocarboxypropyltransferase Tsr3 C-terminal" evidence="6">
    <location>
        <begin position="16"/>
        <end position="141"/>
    </location>
</feature>
<keyword evidence="4" id="KW-0808">Transferase</keyword>
<proteinExistence type="predicted"/>
<comment type="caution">
    <text evidence="7">The sequence shown here is derived from an EMBL/GenBank/DDBJ whole genome shotgun (WGS) entry which is preliminary data.</text>
</comment>
<protein>
    <submittedName>
        <fullName evidence="7">Ribosome biogenesis protein tsr3</fullName>
    </submittedName>
</protein>
<gene>
    <name evidence="7" type="primary">TSR3</name>
    <name evidence="7" type="ORF">DERP_012654</name>
</gene>
<dbReference type="PANTHER" id="PTHR20426">
    <property type="entry name" value="RIBOSOME BIOGENESIS PROTEIN TSR3 HOMOLOG"/>
    <property type="match status" value="1"/>
</dbReference>
<evidence type="ECO:0000256" key="1">
    <source>
        <dbReference type="ARBA" id="ARBA00022490"/>
    </source>
</evidence>
<evidence type="ECO:0000259" key="6">
    <source>
        <dbReference type="Pfam" id="PF04034"/>
    </source>
</evidence>
<accession>A0ABQ8IYG2</accession>
<dbReference type="NCBIfam" id="NF002621">
    <property type="entry name" value="PRK02287.1"/>
    <property type="match status" value="1"/>
</dbReference>
<sequence length="168" mass="18991">MNLCRCLKLGQKFNGIILTPIATRCVSPSDRSIVDNDGIAVVDCSWNRIDQTPFHKMKGRHLRLLPYMLAANPINYGTPCKLSCVEAIVATLWITGHIDLARFYIGKFKWGNGFEKLNAELFQKYSLCKNSEQIIEIQTKAMDINPIIEQTRNLDLPPSESSSDDDDE</sequence>
<keyword evidence="5" id="KW-0949">S-adenosyl-L-methionine</keyword>
<dbReference type="Pfam" id="PF04034">
    <property type="entry name" value="Ribo_biogen_C"/>
    <property type="match status" value="1"/>
</dbReference>
<dbReference type="Proteomes" id="UP000887458">
    <property type="component" value="Unassembled WGS sequence"/>
</dbReference>
<keyword evidence="1" id="KW-0963">Cytoplasm</keyword>
<evidence type="ECO:0000256" key="5">
    <source>
        <dbReference type="ARBA" id="ARBA00022691"/>
    </source>
</evidence>
<dbReference type="InterPro" id="IPR007177">
    <property type="entry name" value="Tsr3_C"/>
</dbReference>
<evidence type="ECO:0000313" key="8">
    <source>
        <dbReference type="Proteomes" id="UP000887458"/>
    </source>
</evidence>
<dbReference type="PANTHER" id="PTHR20426:SF0">
    <property type="entry name" value="18S RRNA AMINOCARBOXYPROPYLTRANSFERASE"/>
    <property type="match status" value="1"/>
</dbReference>
<name>A0ABQ8IYG2_DERPT</name>